<feature type="domain" description="Transposase IS204/IS1001/IS1096/IS1165 DDE" evidence="1">
    <location>
        <begin position="2"/>
        <end position="65"/>
    </location>
</feature>
<name>A0ABT7ULV5_9FIRM</name>
<sequence length="88" mass="10441">NSQIKEMMDFGNTLVKWKYEIVNSFVPANGRRISNGLIENRNKSIKLLKHSSNGYLNWHRFKTRIMYSLNKDSTYHLYPIKNKGDFTE</sequence>
<reference evidence="2 3" key="2">
    <citation type="submission" date="2023-06" db="EMBL/GenBank/DDBJ databases">
        <authorList>
            <person name="Zeman M."/>
            <person name="Kubasova T."/>
            <person name="Jahodarova E."/>
            <person name="Nykrynova M."/>
            <person name="Rychlik I."/>
        </authorList>
    </citation>
    <scope>NUCLEOTIDE SEQUENCE [LARGE SCALE GENOMIC DNA]</scope>
    <source>
        <strain evidence="2 3">ET341</strain>
    </source>
</reference>
<comment type="caution">
    <text evidence="2">The sequence shown here is derived from an EMBL/GenBank/DDBJ whole genome shotgun (WGS) entry which is preliminary data.</text>
</comment>
<dbReference type="Pfam" id="PF01610">
    <property type="entry name" value="DDE_Tnp_ISL3"/>
    <property type="match status" value="1"/>
</dbReference>
<dbReference type="Proteomes" id="UP001529275">
    <property type="component" value="Unassembled WGS sequence"/>
</dbReference>
<reference evidence="3" key="1">
    <citation type="submission" date="2023-06" db="EMBL/GenBank/DDBJ databases">
        <title>Identification and characterization of horizontal gene transfer across gut microbiota members of farm animals based on homology search.</title>
        <authorList>
            <person name="Zeman M."/>
            <person name="Kubasova T."/>
            <person name="Jahodarova E."/>
            <person name="Nykrynova M."/>
            <person name="Rychlik I."/>
        </authorList>
    </citation>
    <scope>NUCLEOTIDE SEQUENCE [LARGE SCALE GENOMIC DNA]</scope>
    <source>
        <strain evidence="3">ET341</strain>
    </source>
</reference>
<dbReference type="RefSeq" id="WP_289528317.1">
    <property type="nucleotide sequence ID" value="NZ_JAUDCK010000095.1"/>
</dbReference>
<accession>A0ABT7ULV5</accession>
<protein>
    <submittedName>
        <fullName evidence="2">Transposase</fullName>
    </submittedName>
</protein>
<evidence type="ECO:0000313" key="3">
    <source>
        <dbReference type="Proteomes" id="UP001529275"/>
    </source>
</evidence>
<dbReference type="InterPro" id="IPR002560">
    <property type="entry name" value="Transposase_DDE"/>
</dbReference>
<feature type="non-terminal residue" evidence="2">
    <location>
        <position position="1"/>
    </location>
</feature>
<organism evidence="2 3">
    <name type="scientific">Massilimicrobiota timonensis</name>
    <dbReference type="NCBI Taxonomy" id="1776392"/>
    <lineage>
        <taxon>Bacteria</taxon>
        <taxon>Bacillati</taxon>
        <taxon>Bacillota</taxon>
        <taxon>Erysipelotrichia</taxon>
        <taxon>Erysipelotrichales</taxon>
        <taxon>Erysipelotrichaceae</taxon>
        <taxon>Massilimicrobiota</taxon>
    </lineage>
</organism>
<gene>
    <name evidence="2" type="ORF">QUV98_11490</name>
</gene>
<evidence type="ECO:0000259" key="1">
    <source>
        <dbReference type="Pfam" id="PF01610"/>
    </source>
</evidence>
<dbReference type="EMBL" id="JAUDCK010000095">
    <property type="protein sequence ID" value="MDM8196937.1"/>
    <property type="molecule type" value="Genomic_DNA"/>
</dbReference>
<proteinExistence type="predicted"/>
<evidence type="ECO:0000313" key="2">
    <source>
        <dbReference type="EMBL" id="MDM8196937.1"/>
    </source>
</evidence>
<keyword evidence="3" id="KW-1185">Reference proteome</keyword>